<dbReference type="PIRSF" id="PIRSF000193">
    <property type="entry name" value="Pyrrol-5-carb_rd"/>
    <property type="match status" value="1"/>
</dbReference>
<name>A0A2V3W9U6_9BACI</name>
<dbReference type="GO" id="GO:0005737">
    <property type="term" value="C:cytoplasm"/>
    <property type="evidence" value="ECO:0007669"/>
    <property type="project" value="UniProtKB-SubCell"/>
</dbReference>
<comment type="subcellular location">
    <subcellularLocation>
        <location evidence="6">Cytoplasm</location>
    </subcellularLocation>
</comment>
<dbReference type="SUPFAM" id="SSF48179">
    <property type="entry name" value="6-phosphogluconate dehydrogenase C-terminal domain-like"/>
    <property type="match status" value="1"/>
</dbReference>
<comment type="caution">
    <text evidence="12">The sequence shown here is derived from an EMBL/GenBank/DDBJ whole genome shotgun (WGS) entry which is preliminary data.</text>
</comment>
<dbReference type="Gene3D" id="3.40.50.720">
    <property type="entry name" value="NAD(P)-binding Rossmann-like Domain"/>
    <property type="match status" value="1"/>
</dbReference>
<dbReference type="Pfam" id="PF14748">
    <property type="entry name" value="P5CR_dimer"/>
    <property type="match status" value="1"/>
</dbReference>
<proteinExistence type="inferred from homology"/>
<dbReference type="InterPro" id="IPR008927">
    <property type="entry name" value="6-PGluconate_DH-like_C_sf"/>
</dbReference>
<evidence type="ECO:0000256" key="4">
    <source>
        <dbReference type="ARBA" id="ARBA00023002"/>
    </source>
</evidence>
<dbReference type="OrthoDB" id="9805754at2"/>
<gene>
    <name evidence="6" type="primary">proC</name>
    <name evidence="12" type="ORF">DES38_1073</name>
</gene>
<dbReference type="GO" id="GO:0055129">
    <property type="term" value="P:L-proline biosynthetic process"/>
    <property type="evidence" value="ECO:0007669"/>
    <property type="project" value="UniProtKB-UniRule"/>
</dbReference>
<keyword evidence="4 6" id="KW-0560">Oxidoreductase</keyword>
<comment type="catalytic activity">
    <reaction evidence="6">
        <text>L-proline + NAD(+) = (S)-1-pyrroline-5-carboxylate + NADH + 2 H(+)</text>
        <dbReference type="Rhea" id="RHEA:14105"/>
        <dbReference type="ChEBI" id="CHEBI:15378"/>
        <dbReference type="ChEBI" id="CHEBI:17388"/>
        <dbReference type="ChEBI" id="CHEBI:57540"/>
        <dbReference type="ChEBI" id="CHEBI:57945"/>
        <dbReference type="ChEBI" id="CHEBI:60039"/>
        <dbReference type="EC" id="1.5.1.2"/>
    </reaction>
</comment>
<sequence length="265" mass="29311">MADEKILIVGAGRMAQAIIKGLKQAGFTNVLVGNNGNVERLEEVESRFGVNSTEQWQNHVSDQNIIILAMPPEAHDEVLAELSEVVEKQLILTVAAGIDVSYMQERLPEGTPVSWLMPNTAAAKGQSMTLFALGEHVNDQHEYYIEKILFSIGQFKKLTETQMHALTPITGSGPAFIYRMADNLIKEAQKSGISEVTAKQLIAQMIKGSAEMLTSDLKCPQDLMDEVASPGGVTERGLQVFEKYHFDEMMREVIEACLERAELDE</sequence>
<evidence type="ECO:0000259" key="10">
    <source>
        <dbReference type="Pfam" id="PF03807"/>
    </source>
</evidence>
<organism evidence="12 13">
    <name type="scientific">Streptohalobacillus salinus</name>
    <dbReference type="NCBI Taxonomy" id="621096"/>
    <lineage>
        <taxon>Bacteria</taxon>
        <taxon>Bacillati</taxon>
        <taxon>Bacillota</taxon>
        <taxon>Bacilli</taxon>
        <taxon>Bacillales</taxon>
        <taxon>Bacillaceae</taxon>
        <taxon>Streptohalobacillus</taxon>
    </lineage>
</organism>
<dbReference type="PROSITE" id="PS00521">
    <property type="entry name" value="P5CR"/>
    <property type="match status" value="1"/>
</dbReference>
<reference evidence="12 13" key="1">
    <citation type="submission" date="2018-05" db="EMBL/GenBank/DDBJ databases">
        <title>Genomic Encyclopedia of Type Strains, Phase IV (KMG-IV): sequencing the most valuable type-strain genomes for metagenomic binning, comparative biology and taxonomic classification.</title>
        <authorList>
            <person name="Goeker M."/>
        </authorList>
    </citation>
    <scope>NUCLEOTIDE SEQUENCE [LARGE SCALE GENOMIC DNA]</scope>
    <source>
        <strain evidence="12 13">DSM 22440</strain>
    </source>
</reference>
<comment type="catalytic activity">
    <reaction evidence="6 9">
        <text>L-proline + NADP(+) = (S)-1-pyrroline-5-carboxylate + NADPH + 2 H(+)</text>
        <dbReference type="Rhea" id="RHEA:14109"/>
        <dbReference type="ChEBI" id="CHEBI:15378"/>
        <dbReference type="ChEBI" id="CHEBI:17388"/>
        <dbReference type="ChEBI" id="CHEBI:57783"/>
        <dbReference type="ChEBI" id="CHEBI:58349"/>
        <dbReference type="ChEBI" id="CHEBI:60039"/>
        <dbReference type="EC" id="1.5.1.2"/>
    </reaction>
</comment>
<dbReference type="PANTHER" id="PTHR11645">
    <property type="entry name" value="PYRROLINE-5-CARBOXYLATE REDUCTASE"/>
    <property type="match status" value="1"/>
</dbReference>
<dbReference type="HAMAP" id="MF_01925">
    <property type="entry name" value="P5C_reductase"/>
    <property type="match status" value="1"/>
</dbReference>
<accession>A0A2V3W9U6</accession>
<dbReference type="NCBIfam" id="TIGR00112">
    <property type="entry name" value="proC"/>
    <property type="match status" value="1"/>
</dbReference>
<feature type="domain" description="Pyrroline-5-carboxylate reductase catalytic N-terminal" evidence="10">
    <location>
        <begin position="5"/>
        <end position="97"/>
    </location>
</feature>
<dbReference type="FunFam" id="1.10.3730.10:FF:000001">
    <property type="entry name" value="Pyrroline-5-carboxylate reductase"/>
    <property type="match status" value="1"/>
</dbReference>
<dbReference type="UniPathway" id="UPA00098">
    <property type="reaction ID" value="UER00361"/>
</dbReference>
<evidence type="ECO:0000256" key="3">
    <source>
        <dbReference type="ARBA" id="ARBA00022857"/>
    </source>
</evidence>
<dbReference type="InterPro" id="IPR053790">
    <property type="entry name" value="P5CR-like_CS"/>
</dbReference>
<dbReference type="InterPro" id="IPR036291">
    <property type="entry name" value="NAD(P)-bd_dom_sf"/>
</dbReference>
<dbReference type="InterPro" id="IPR029036">
    <property type="entry name" value="P5CR_dimer"/>
</dbReference>
<dbReference type="Proteomes" id="UP000247922">
    <property type="component" value="Unassembled WGS sequence"/>
</dbReference>
<feature type="binding site" evidence="8">
    <location>
        <begin position="69"/>
        <end position="72"/>
    </location>
    <ligand>
        <name>NADP(+)</name>
        <dbReference type="ChEBI" id="CHEBI:58349"/>
    </ligand>
</feature>
<keyword evidence="13" id="KW-1185">Reference proteome</keyword>
<dbReference type="Gene3D" id="1.10.3730.10">
    <property type="entry name" value="ProC C-terminal domain-like"/>
    <property type="match status" value="1"/>
</dbReference>
<dbReference type="Pfam" id="PF03807">
    <property type="entry name" value="F420_oxidored"/>
    <property type="match status" value="1"/>
</dbReference>
<evidence type="ECO:0000256" key="5">
    <source>
        <dbReference type="ARBA" id="ARBA00058118"/>
    </source>
</evidence>
<dbReference type="EC" id="1.5.1.2" evidence="6 7"/>
<dbReference type="InterPro" id="IPR000304">
    <property type="entry name" value="Pyrroline-COOH_reductase"/>
</dbReference>
<comment type="similarity">
    <text evidence="1 6 9">Belongs to the pyrroline-5-carboxylate reductase family.</text>
</comment>
<dbReference type="InterPro" id="IPR028939">
    <property type="entry name" value="P5C_Rdtase_cat_N"/>
</dbReference>
<evidence type="ECO:0000313" key="12">
    <source>
        <dbReference type="EMBL" id="PXW90872.1"/>
    </source>
</evidence>
<evidence type="ECO:0000256" key="2">
    <source>
        <dbReference type="ARBA" id="ARBA00022650"/>
    </source>
</evidence>
<evidence type="ECO:0000256" key="8">
    <source>
        <dbReference type="PIRSR" id="PIRSR000193-1"/>
    </source>
</evidence>
<comment type="function">
    <text evidence="5 6">Catalyzes the reduction of 1-pyrroline-5-carboxylate (PCA) to L-proline.</text>
</comment>
<keyword evidence="2 6" id="KW-0641">Proline biosynthesis</keyword>
<keyword evidence="6" id="KW-0963">Cytoplasm</keyword>
<evidence type="ECO:0000256" key="6">
    <source>
        <dbReference type="HAMAP-Rule" id="MF_01925"/>
    </source>
</evidence>
<feature type="domain" description="Pyrroline-5-carboxylate reductase dimerisation" evidence="11">
    <location>
        <begin position="160"/>
        <end position="262"/>
    </location>
</feature>
<dbReference type="AlphaFoldDB" id="A0A2V3W9U6"/>
<evidence type="ECO:0000259" key="11">
    <source>
        <dbReference type="Pfam" id="PF14748"/>
    </source>
</evidence>
<evidence type="ECO:0000256" key="7">
    <source>
        <dbReference type="NCBIfam" id="TIGR00112"/>
    </source>
</evidence>
<evidence type="ECO:0000313" key="13">
    <source>
        <dbReference type="Proteomes" id="UP000247922"/>
    </source>
</evidence>
<comment type="pathway">
    <text evidence="6 9">Amino-acid biosynthesis; L-proline biosynthesis; L-proline from L-glutamate 5-semialdehyde: step 1/1.</text>
</comment>
<dbReference type="SUPFAM" id="SSF51735">
    <property type="entry name" value="NAD(P)-binding Rossmann-fold domains"/>
    <property type="match status" value="1"/>
</dbReference>
<dbReference type="EMBL" id="QJJR01000007">
    <property type="protein sequence ID" value="PXW90872.1"/>
    <property type="molecule type" value="Genomic_DNA"/>
</dbReference>
<evidence type="ECO:0000256" key="9">
    <source>
        <dbReference type="RuleBase" id="RU003903"/>
    </source>
</evidence>
<evidence type="ECO:0000256" key="1">
    <source>
        <dbReference type="ARBA" id="ARBA00005525"/>
    </source>
</evidence>
<dbReference type="GO" id="GO:0004735">
    <property type="term" value="F:pyrroline-5-carboxylate reductase activity"/>
    <property type="evidence" value="ECO:0007669"/>
    <property type="project" value="UniProtKB-UniRule"/>
</dbReference>
<dbReference type="PANTHER" id="PTHR11645:SF49">
    <property type="entry name" value="PYRROLINE-5-CARBOXYLATE REDUCTASE 1"/>
    <property type="match status" value="1"/>
</dbReference>
<keyword evidence="3 6" id="KW-0521">NADP</keyword>
<dbReference type="RefSeq" id="WP_110251437.1">
    <property type="nucleotide sequence ID" value="NZ_QJJR01000007.1"/>
</dbReference>
<protein>
    <recommendedName>
        <fullName evidence="6 7">Pyrroline-5-carboxylate reductase</fullName>
        <shortName evidence="6">P5C reductase</shortName>
        <shortName evidence="6">P5CR</shortName>
        <ecNumber evidence="6 7">1.5.1.2</ecNumber>
    </recommendedName>
    <alternativeName>
        <fullName evidence="6">PCA reductase</fullName>
    </alternativeName>
</protein>
<keyword evidence="6 9" id="KW-0028">Amino-acid biosynthesis</keyword>